<evidence type="ECO:0000313" key="6">
    <source>
        <dbReference type="EnsemblMetazoa" id="GAUT033551-PA"/>
    </source>
</evidence>
<evidence type="ECO:0000259" key="5">
    <source>
        <dbReference type="Pfam" id="PF15309"/>
    </source>
</evidence>
<keyword evidence="2" id="KW-0963">Cytoplasm</keyword>
<dbReference type="AlphaFoldDB" id="A0A1A9VD81"/>
<dbReference type="InterPro" id="IPR029299">
    <property type="entry name" value="ALMS_motif"/>
</dbReference>
<dbReference type="GO" id="GO:0005813">
    <property type="term" value="C:centrosome"/>
    <property type="evidence" value="ECO:0007669"/>
    <property type="project" value="UniProtKB-SubCell"/>
</dbReference>
<dbReference type="Proteomes" id="UP000078200">
    <property type="component" value="Unassembled WGS sequence"/>
</dbReference>
<organism evidence="6 7">
    <name type="scientific">Glossina austeni</name>
    <name type="common">Savannah tsetse fly</name>
    <dbReference type="NCBI Taxonomy" id="7395"/>
    <lineage>
        <taxon>Eukaryota</taxon>
        <taxon>Metazoa</taxon>
        <taxon>Ecdysozoa</taxon>
        <taxon>Arthropoda</taxon>
        <taxon>Hexapoda</taxon>
        <taxon>Insecta</taxon>
        <taxon>Pterygota</taxon>
        <taxon>Neoptera</taxon>
        <taxon>Endopterygota</taxon>
        <taxon>Diptera</taxon>
        <taxon>Brachycera</taxon>
        <taxon>Muscomorpha</taxon>
        <taxon>Hippoboscoidea</taxon>
        <taxon>Glossinidae</taxon>
        <taxon>Glossina</taxon>
    </lineage>
</organism>
<protein>
    <submittedName>
        <fullName evidence="6">ALMS_motif domain-containing protein</fullName>
    </submittedName>
</protein>
<feature type="region of interest" description="Disordered" evidence="4">
    <location>
        <begin position="322"/>
        <end position="369"/>
    </location>
</feature>
<feature type="compositionally biased region" description="Basic and acidic residues" evidence="4">
    <location>
        <begin position="325"/>
        <end position="339"/>
    </location>
</feature>
<evidence type="ECO:0000256" key="3">
    <source>
        <dbReference type="ARBA" id="ARBA00023212"/>
    </source>
</evidence>
<evidence type="ECO:0000313" key="7">
    <source>
        <dbReference type="Proteomes" id="UP000078200"/>
    </source>
</evidence>
<reference evidence="6" key="1">
    <citation type="submission" date="2020-05" db="UniProtKB">
        <authorList>
            <consortium name="EnsemblMetazoa"/>
        </authorList>
    </citation>
    <scope>IDENTIFICATION</scope>
    <source>
        <strain evidence="6">TTRI</strain>
    </source>
</reference>
<dbReference type="VEuPathDB" id="VectorBase:GAUT033551"/>
<accession>A0A1A9VD81</accession>
<dbReference type="EnsemblMetazoa" id="GAUT033551-RA">
    <property type="protein sequence ID" value="GAUT033551-PA"/>
    <property type="gene ID" value="GAUT033551"/>
</dbReference>
<name>A0A1A9VD81_GLOAU</name>
<feature type="domain" description="ALMS motif" evidence="5">
    <location>
        <begin position="553"/>
        <end position="676"/>
    </location>
</feature>
<evidence type="ECO:0000256" key="2">
    <source>
        <dbReference type="ARBA" id="ARBA00022490"/>
    </source>
</evidence>
<sequence>MLKVPPSTKQMASISKSTSIIITKESNDLSLNICNYNGKNTGKTEKGYNELSKNVGENNLWKLPPLSTKIKSLSQVLKSEKKRDIYSNLHVDLAQPTMRECLNPMTKSEGEYERKQRNERLSWIENEIRGLQRLKRLLLYQDSSPVESNTTQSCIQDRIKRRVVIETQPQSKNLYYSVDTESHEKGETKTYKSPEIIEKNKIQDIEVVIDESIGDVVNLNNNLKRTKGRRKETQLIYENPSDVMTATEQLSVIPRFRSIRKGIIVTEEQLLGDDVDDNHGKTKHPEKIGSPTLTCKIKDNNDTLQDLILQRKQNFIELHKNKRQSHYETWKQRQKERGQYELPSVQRVTDSPLPSSASQKSSDLREEALSTTASRLTHVIYTSAAMHASSQQVRRNLQQDAVTASTTTTSSLSLFCVSSDMSVPSGSENSSSTPTTTHQYDDVADTGVGIQTREAMLRSYPIYDLQRCKNLHAKRIGCTLRVCKTCLSTSRAQVKSKGIAYVIEFNDDEKPDDGNKDQAPPDKCSNMNKSLPKTTTTYLTENIKLFHKDRKAQRVTLQEHLENCLPKFLRHTKKREDLLKARQAVRVERRRQLKEIIDNASFTSLEKHIKLLPPAPIENLRIVNTKQIKAWTDKRFAKLPEVVEKRRRVREERDRRNSRILRHLFNQGLQQRVLDRRISLSHSRTVV</sequence>
<evidence type="ECO:0000256" key="1">
    <source>
        <dbReference type="ARBA" id="ARBA00004300"/>
    </source>
</evidence>
<feature type="region of interest" description="Disordered" evidence="4">
    <location>
        <begin position="507"/>
        <end position="531"/>
    </location>
</feature>
<keyword evidence="7" id="KW-1185">Reference proteome</keyword>
<keyword evidence="3" id="KW-0206">Cytoskeleton</keyword>
<proteinExistence type="predicted"/>
<dbReference type="Pfam" id="PF15309">
    <property type="entry name" value="ALMS_motif"/>
    <property type="match status" value="1"/>
</dbReference>
<feature type="compositionally biased region" description="Low complexity" evidence="4">
    <location>
        <begin position="350"/>
        <end position="361"/>
    </location>
</feature>
<evidence type="ECO:0000256" key="4">
    <source>
        <dbReference type="SAM" id="MobiDB-lite"/>
    </source>
</evidence>
<comment type="subcellular location">
    <subcellularLocation>
        <location evidence="1">Cytoplasm</location>
        <location evidence="1">Cytoskeleton</location>
        <location evidence="1">Microtubule organizing center</location>
        <location evidence="1">Centrosome</location>
    </subcellularLocation>
</comment>